<dbReference type="EMBL" id="CP017803">
    <property type="protein sequence ID" value="ATZ60160.1"/>
    <property type="molecule type" value="Genomic_DNA"/>
</dbReference>
<dbReference type="InterPro" id="IPR036135">
    <property type="entry name" value="MoeA_linker/N_sf"/>
</dbReference>
<reference evidence="11 12" key="1">
    <citation type="submission" date="2016-10" db="EMBL/GenBank/DDBJ databases">
        <authorList>
            <person name="Varghese N."/>
        </authorList>
    </citation>
    <scope>NUCLEOTIDE SEQUENCE [LARGE SCALE GENOMIC DNA]</scope>
    <source>
        <strain evidence="11 12">KB11</strain>
    </source>
</reference>
<dbReference type="InterPro" id="IPR036425">
    <property type="entry name" value="MoaB/Mog-like_dom_sf"/>
</dbReference>
<dbReference type="InterPro" id="IPR038987">
    <property type="entry name" value="MoeA-like"/>
</dbReference>
<dbReference type="Pfam" id="PF03453">
    <property type="entry name" value="MoeA_N"/>
    <property type="match status" value="1"/>
</dbReference>
<dbReference type="Pfam" id="PF03454">
    <property type="entry name" value="MoeA_C"/>
    <property type="match status" value="1"/>
</dbReference>
<evidence type="ECO:0000259" key="10">
    <source>
        <dbReference type="SMART" id="SM00852"/>
    </source>
</evidence>
<dbReference type="SUPFAM" id="SSF63882">
    <property type="entry name" value="MoeA N-terminal region -like"/>
    <property type="match status" value="1"/>
</dbReference>
<protein>
    <recommendedName>
        <fullName evidence="3">molybdopterin molybdotransferase</fullName>
        <ecNumber evidence="3">2.10.1.1</ecNumber>
    </recommendedName>
</protein>
<name>A0A2H4U7R6_METSM</name>
<dbReference type="Proteomes" id="UP000232133">
    <property type="component" value="Chromosome"/>
</dbReference>
<dbReference type="Pfam" id="PF00994">
    <property type="entry name" value="MoCF_biosynth"/>
    <property type="match status" value="1"/>
</dbReference>
<keyword evidence="8" id="KW-0501">Molybdenum cofactor biosynthesis</keyword>
<keyword evidence="6" id="KW-0479">Metal-binding</keyword>
<keyword evidence="5 11" id="KW-0808">Transferase</keyword>
<dbReference type="GO" id="GO:0005737">
    <property type="term" value="C:cytoplasm"/>
    <property type="evidence" value="ECO:0007669"/>
    <property type="project" value="TreeGrafter"/>
</dbReference>
<evidence type="ECO:0000256" key="7">
    <source>
        <dbReference type="ARBA" id="ARBA00022842"/>
    </source>
</evidence>
<sequence>MGTEFLKIKESEDALEIIQNLFDKYYTLQSEEIAVEDAYGRVLSGDVYSRMDFPPFDKALKDGFAILSQDSFGASEESPKTLEVIDFLEAGSTTDKIVEEGKCVEISTGAAMPEGADAVVMVEYCEKMDSAVNILTTVTPTQDVAKKGSDTEESKLILKKGDVLTPGKIGVLLSQGFETIEVYKKPTVGVISTGNEITLQGIELPYGKIYDVNGNMIKNDAISCGADAKFLGTVKDNYDQLKAKIQESLDDVDILIGSGGTSAGLGDVMKHVLDELGQVYIHGISVQPGKPTIVGIVDGKIVIGLPGNPVSALMIFNAFVAPPLTKLVGIDKNFEKSVVKGKLTRRIHSPVGRMQYQLVKVDGEDIQPIFKDSGAIFSLSTADGYVKVPKSVELLDEGEEVEVYLFNIN</sequence>
<dbReference type="EC" id="2.10.1.1" evidence="3"/>
<comment type="cofactor">
    <cofactor evidence="1">
        <name>Mg(2+)</name>
        <dbReference type="ChEBI" id="CHEBI:18420"/>
    </cofactor>
</comment>
<dbReference type="InterPro" id="IPR005110">
    <property type="entry name" value="MoeA_linker/N"/>
</dbReference>
<feature type="domain" description="MoaB/Mog" evidence="10">
    <location>
        <begin position="189"/>
        <end position="326"/>
    </location>
</feature>
<evidence type="ECO:0000313" key="12">
    <source>
        <dbReference type="Proteomes" id="UP000232133"/>
    </source>
</evidence>
<evidence type="ECO:0000256" key="5">
    <source>
        <dbReference type="ARBA" id="ARBA00022679"/>
    </source>
</evidence>
<dbReference type="FunFam" id="3.40.980.10:FF:000004">
    <property type="entry name" value="Molybdopterin molybdenumtransferase"/>
    <property type="match status" value="1"/>
</dbReference>
<dbReference type="Gene3D" id="3.90.105.10">
    <property type="entry name" value="Molybdopterin biosynthesis moea protein, domain 2"/>
    <property type="match status" value="1"/>
</dbReference>
<evidence type="ECO:0000256" key="8">
    <source>
        <dbReference type="ARBA" id="ARBA00023150"/>
    </source>
</evidence>
<evidence type="ECO:0000256" key="3">
    <source>
        <dbReference type="ARBA" id="ARBA00013269"/>
    </source>
</evidence>
<dbReference type="FunFam" id="2.170.190.11:FF:000001">
    <property type="entry name" value="Molybdopterin molybdenumtransferase"/>
    <property type="match status" value="1"/>
</dbReference>
<dbReference type="GeneID" id="35119090"/>
<accession>A0A2H4U7R6</accession>
<dbReference type="Gene3D" id="3.40.980.10">
    <property type="entry name" value="MoaB/Mog-like domain"/>
    <property type="match status" value="1"/>
</dbReference>
<dbReference type="InterPro" id="IPR001453">
    <property type="entry name" value="MoaB/Mog_dom"/>
</dbReference>
<dbReference type="AlphaFoldDB" id="A0A2H4U7R6"/>
<dbReference type="PANTHER" id="PTHR10192:SF5">
    <property type="entry name" value="GEPHYRIN"/>
    <property type="match status" value="1"/>
</dbReference>
<evidence type="ECO:0000256" key="4">
    <source>
        <dbReference type="ARBA" id="ARBA00022505"/>
    </source>
</evidence>
<proteinExistence type="predicted"/>
<dbReference type="InterPro" id="IPR036688">
    <property type="entry name" value="MoeA_C_domain_IV_sf"/>
</dbReference>
<dbReference type="GO" id="GO:0006777">
    <property type="term" value="P:Mo-molybdopterin cofactor biosynthetic process"/>
    <property type="evidence" value="ECO:0007669"/>
    <property type="project" value="UniProtKB-KW"/>
</dbReference>
<dbReference type="GO" id="GO:0061599">
    <property type="term" value="F:molybdopterin molybdotransferase activity"/>
    <property type="evidence" value="ECO:0007669"/>
    <property type="project" value="UniProtKB-EC"/>
</dbReference>
<gene>
    <name evidence="11" type="ORF">BK798_06885</name>
</gene>
<evidence type="ECO:0000256" key="9">
    <source>
        <dbReference type="ARBA" id="ARBA00047317"/>
    </source>
</evidence>
<dbReference type="NCBIfam" id="NF045515">
    <property type="entry name" value="Glp_gephyrin"/>
    <property type="match status" value="1"/>
</dbReference>
<dbReference type="Gene3D" id="2.40.340.10">
    <property type="entry name" value="MoeA, C-terminal, domain IV"/>
    <property type="match status" value="1"/>
</dbReference>
<dbReference type="RefSeq" id="WP_100815658.1">
    <property type="nucleotide sequence ID" value="NZ_CP017803.1"/>
</dbReference>
<dbReference type="GO" id="GO:0046872">
    <property type="term" value="F:metal ion binding"/>
    <property type="evidence" value="ECO:0007669"/>
    <property type="project" value="UniProtKB-KW"/>
</dbReference>
<keyword evidence="7" id="KW-0460">Magnesium</keyword>
<dbReference type="NCBIfam" id="TIGR00177">
    <property type="entry name" value="molyb_syn"/>
    <property type="match status" value="1"/>
</dbReference>
<dbReference type="SUPFAM" id="SSF53218">
    <property type="entry name" value="Molybdenum cofactor biosynthesis proteins"/>
    <property type="match status" value="1"/>
</dbReference>
<dbReference type="SUPFAM" id="SSF63867">
    <property type="entry name" value="MoeA C-terminal domain-like"/>
    <property type="match status" value="1"/>
</dbReference>
<dbReference type="SMART" id="SM00852">
    <property type="entry name" value="MoCF_biosynth"/>
    <property type="match status" value="1"/>
</dbReference>
<keyword evidence="4" id="KW-0500">Molybdenum</keyword>
<dbReference type="Gene3D" id="2.170.190.11">
    <property type="entry name" value="Molybdopterin biosynthesis moea protein, domain 3"/>
    <property type="match status" value="1"/>
</dbReference>
<evidence type="ECO:0000256" key="6">
    <source>
        <dbReference type="ARBA" id="ARBA00022723"/>
    </source>
</evidence>
<dbReference type="PANTHER" id="PTHR10192">
    <property type="entry name" value="MOLYBDOPTERIN BIOSYNTHESIS PROTEIN"/>
    <property type="match status" value="1"/>
</dbReference>
<evidence type="ECO:0000313" key="11">
    <source>
        <dbReference type="EMBL" id="ATZ60160.1"/>
    </source>
</evidence>
<organism evidence="11 12">
    <name type="scientific">Methanobrevibacter smithii</name>
    <dbReference type="NCBI Taxonomy" id="2173"/>
    <lineage>
        <taxon>Archaea</taxon>
        <taxon>Methanobacteriati</taxon>
        <taxon>Methanobacteriota</taxon>
        <taxon>Methanomada group</taxon>
        <taxon>Methanobacteria</taxon>
        <taxon>Methanobacteriales</taxon>
        <taxon>Methanobacteriaceae</taxon>
        <taxon>Methanobrevibacter</taxon>
    </lineage>
</organism>
<dbReference type="UniPathway" id="UPA00344"/>
<comment type="catalytic activity">
    <reaction evidence="9">
        <text>adenylyl-molybdopterin + molybdate = Mo-molybdopterin + AMP + H(+)</text>
        <dbReference type="Rhea" id="RHEA:35047"/>
        <dbReference type="ChEBI" id="CHEBI:15378"/>
        <dbReference type="ChEBI" id="CHEBI:36264"/>
        <dbReference type="ChEBI" id="CHEBI:62727"/>
        <dbReference type="ChEBI" id="CHEBI:71302"/>
        <dbReference type="ChEBI" id="CHEBI:456215"/>
        <dbReference type="EC" id="2.10.1.1"/>
    </reaction>
</comment>
<evidence type="ECO:0000256" key="1">
    <source>
        <dbReference type="ARBA" id="ARBA00001946"/>
    </source>
</evidence>
<comment type="pathway">
    <text evidence="2">Cofactor biosynthesis; molybdopterin biosynthesis.</text>
</comment>
<dbReference type="InterPro" id="IPR005111">
    <property type="entry name" value="MoeA_C_domain_IV"/>
</dbReference>
<evidence type="ECO:0000256" key="2">
    <source>
        <dbReference type="ARBA" id="ARBA00005046"/>
    </source>
</evidence>
<dbReference type="CDD" id="cd00887">
    <property type="entry name" value="MoeA"/>
    <property type="match status" value="1"/>
</dbReference>